<dbReference type="InterPro" id="IPR025669">
    <property type="entry name" value="AAA_dom"/>
</dbReference>
<keyword evidence="3" id="KW-1185">Reference proteome</keyword>
<dbReference type="EMBL" id="SLZY01000014">
    <property type="protein sequence ID" value="TCS70709.1"/>
    <property type="molecule type" value="Genomic_DNA"/>
</dbReference>
<organism evidence="2 3">
    <name type="scientific">Sulfuritortus calidifontis</name>
    <dbReference type="NCBI Taxonomy" id="1914471"/>
    <lineage>
        <taxon>Bacteria</taxon>
        <taxon>Pseudomonadati</taxon>
        <taxon>Pseudomonadota</taxon>
        <taxon>Betaproteobacteria</taxon>
        <taxon>Nitrosomonadales</taxon>
        <taxon>Thiobacillaceae</taxon>
        <taxon>Sulfuritortus</taxon>
    </lineage>
</organism>
<evidence type="ECO:0000313" key="2">
    <source>
        <dbReference type="EMBL" id="TCS70709.1"/>
    </source>
</evidence>
<comment type="caution">
    <text evidence="2">The sequence shown here is derived from an EMBL/GenBank/DDBJ whole genome shotgun (WGS) entry which is preliminary data.</text>
</comment>
<accession>A0A4R3JW15</accession>
<dbReference type="InterPro" id="IPR050678">
    <property type="entry name" value="DNA_Partitioning_ATPase"/>
</dbReference>
<evidence type="ECO:0000313" key="3">
    <source>
        <dbReference type="Proteomes" id="UP000295135"/>
    </source>
</evidence>
<dbReference type="PANTHER" id="PTHR13696">
    <property type="entry name" value="P-LOOP CONTAINING NUCLEOSIDE TRIPHOSPHATE HYDROLASE"/>
    <property type="match status" value="1"/>
</dbReference>
<dbReference type="Pfam" id="PF13614">
    <property type="entry name" value="AAA_31"/>
    <property type="match status" value="1"/>
</dbReference>
<dbReference type="RefSeq" id="WP_126463924.1">
    <property type="nucleotide sequence ID" value="NZ_AP018721.1"/>
</dbReference>
<feature type="domain" description="AAA" evidence="1">
    <location>
        <begin position="1"/>
        <end position="158"/>
    </location>
</feature>
<dbReference type="SUPFAM" id="SSF52540">
    <property type="entry name" value="P-loop containing nucleoside triphosphate hydrolases"/>
    <property type="match status" value="1"/>
</dbReference>
<reference evidence="2 3" key="1">
    <citation type="submission" date="2019-03" db="EMBL/GenBank/DDBJ databases">
        <title>Genomic Encyclopedia of Type Strains, Phase IV (KMG-IV): sequencing the most valuable type-strain genomes for metagenomic binning, comparative biology and taxonomic classification.</title>
        <authorList>
            <person name="Goeker M."/>
        </authorList>
    </citation>
    <scope>NUCLEOTIDE SEQUENCE [LARGE SCALE GENOMIC DNA]</scope>
    <source>
        <strain evidence="2 3">DSM 103923</strain>
    </source>
</reference>
<dbReference type="Proteomes" id="UP000295135">
    <property type="component" value="Unassembled WGS sequence"/>
</dbReference>
<dbReference type="PANTHER" id="PTHR13696:SF52">
    <property type="entry name" value="PARA FAMILY PROTEIN CT_582"/>
    <property type="match status" value="1"/>
</dbReference>
<protein>
    <submittedName>
        <fullName evidence="2">Chromosome partitioning protein</fullName>
    </submittedName>
</protein>
<proteinExistence type="predicted"/>
<name>A0A4R3JW15_9PROT</name>
<sequence length="253" mass="27163">MAVVAVFNQKGGVGKTTTTLNVAAALVMLERQPILIDLDPQAHLSLALGLKSLPGEACASAYFLHDKPLAQLVRQLPNGIRIIPGHPDLAKVDSMLGGVKGVAAKLRSGLNQLGGDNSPVLMDCAPALSVLTLNALFAADRVLIPVTSDFLAMQGLHRTEIALRVLEKPLGRAIERRMVVTRYAEDKPQCREALATLKQRYANELTEAKIADDLALAESPAHGMDIFAYAADSTGAHDYRVLTMELLSKGFFE</sequence>
<dbReference type="InterPro" id="IPR027417">
    <property type="entry name" value="P-loop_NTPase"/>
</dbReference>
<dbReference type="AlphaFoldDB" id="A0A4R3JW15"/>
<evidence type="ECO:0000259" key="1">
    <source>
        <dbReference type="Pfam" id="PF13614"/>
    </source>
</evidence>
<dbReference type="CDD" id="cd02042">
    <property type="entry name" value="ParAB_family"/>
    <property type="match status" value="1"/>
</dbReference>
<gene>
    <name evidence="2" type="ORF">EDC61_11436</name>
</gene>
<dbReference type="Gene3D" id="3.40.50.300">
    <property type="entry name" value="P-loop containing nucleotide triphosphate hydrolases"/>
    <property type="match status" value="1"/>
</dbReference>
<dbReference type="OrthoDB" id="5288747at2"/>